<sequence>MSVAVDYYFSLISPYAYLGHAPLLALARETGAHLRYKPVRIFELFSANGGLPLGQRAPARQRYRVVELQRARAERDVPLNLTPKHFPVDPGLADRCAIALMRAGRDPAQYMDTVFRAIWAHDEDIADRGVLARALRDAGHDADAILAAADTGAVAEVYQDNTAAAIANDLPGLPGYVLNGEPFWGQDRVDALRAALVSGRAPFLAGAGAAPR</sequence>
<dbReference type="STRING" id="69.GLE_1073"/>
<dbReference type="PATRIC" id="fig|69.6.peg.1061"/>
<dbReference type="GO" id="GO:0018845">
    <property type="term" value="F:2-hydroxychromene-2-carboxylate isomerase activity"/>
    <property type="evidence" value="ECO:0007669"/>
    <property type="project" value="UniProtKB-UniRule"/>
</dbReference>
<evidence type="ECO:0000313" key="4">
    <source>
        <dbReference type="EMBL" id="ALN56431.1"/>
    </source>
</evidence>
<dbReference type="GO" id="GO:0004364">
    <property type="term" value="F:glutathione transferase activity"/>
    <property type="evidence" value="ECO:0007669"/>
    <property type="project" value="TreeGrafter"/>
</dbReference>
<dbReference type="InterPro" id="IPR036249">
    <property type="entry name" value="Thioredoxin-like_sf"/>
</dbReference>
<keyword evidence="1" id="KW-0413">Isomerase</keyword>
<dbReference type="AlphaFoldDB" id="A0A0S2DDC3"/>
<dbReference type="InterPro" id="IPR001853">
    <property type="entry name" value="DSBA-like_thioredoxin_dom"/>
</dbReference>
<organism evidence="4 5">
    <name type="scientific">Lysobacter enzymogenes</name>
    <dbReference type="NCBI Taxonomy" id="69"/>
    <lineage>
        <taxon>Bacteria</taxon>
        <taxon>Pseudomonadati</taxon>
        <taxon>Pseudomonadota</taxon>
        <taxon>Gammaproteobacteria</taxon>
        <taxon>Lysobacterales</taxon>
        <taxon>Lysobacteraceae</taxon>
        <taxon>Lysobacter</taxon>
    </lineage>
</organism>
<accession>A0A0S2DDC3</accession>
<protein>
    <recommendedName>
        <fullName evidence="1">2-hydroxychromene-2-carboxylate isomerase</fullName>
        <ecNumber evidence="1">5.99.1.4</ecNumber>
    </recommendedName>
</protein>
<evidence type="ECO:0000256" key="1">
    <source>
        <dbReference type="PIRNR" id="PIRNR006386"/>
    </source>
</evidence>
<dbReference type="KEGG" id="lez:GLE_1073"/>
<dbReference type="Proteomes" id="UP000061569">
    <property type="component" value="Chromosome"/>
</dbReference>
<evidence type="ECO:0000256" key="2">
    <source>
        <dbReference type="PIRSR" id="PIRSR006386-1"/>
    </source>
</evidence>
<feature type="active site" description="Nucleophile" evidence="2">
    <location>
        <position position="13"/>
    </location>
</feature>
<feature type="domain" description="DSBA-like thioredoxin" evidence="3">
    <location>
        <begin position="5"/>
        <end position="196"/>
    </location>
</feature>
<dbReference type="EC" id="5.99.1.4" evidence="1"/>
<dbReference type="Gene3D" id="3.40.30.10">
    <property type="entry name" value="Glutaredoxin"/>
    <property type="match status" value="1"/>
</dbReference>
<dbReference type="OrthoDB" id="5244108at2"/>
<dbReference type="GO" id="GO:1901170">
    <property type="term" value="P:naphthalene catabolic process"/>
    <property type="evidence" value="ECO:0007669"/>
    <property type="project" value="InterPro"/>
</dbReference>
<dbReference type="CDD" id="cd03022">
    <property type="entry name" value="DsbA_HCCA_Iso"/>
    <property type="match status" value="1"/>
</dbReference>
<dbReference type="InterPro" id="IPR014440">
    <property type="entry name" value="HCCAis_GSTk"/>
</dbReference>
<name>A0A0S2DDC3_LYSEN</name>
<evidence type="ECO:0000259" key="3">
    <source>
        <dbReference type="Pfam" id="PF01323"/>
    </source>
</evidence>
<dbReference type="EMBL" id="CP013140">
    <property type="protein sequence ID" value="ALN56431.1"/>
    <property type="molecule type" value="Genomic_DNA"/>
</dbReference>
<comment type="catalytic activity">
    <reaction evidence="1">
        <text>2-hydroxychromene-2-carboxylate = (3E)-4-(2-hydroxyphenyl)-2-oxobut-3-enoate</text>
        <dbReference type="Rhea" id="RHEA:27401"/>
        <dbReference type="ChEBI" id="CHEBI:59350"/>
        <dbReference type="ChEBI" id="CHEBI:59353"/>
        <dbReference type="EC" id="5.99.1.4"/>
    </reaction>
</comment>
<dbReference type="PANTHER" id="PTHR42943">
    <property type="entry name" value="GLUTATHIONE S-TRANSFERASE KAPPA"/>
    <property type="match status" value="1"/>
</dbReference>
<comment type="similarity">
    <text evidence="1">Belongs to the GST superfamily. NadH family.</text>
</comment>
<evidence type="ECO:0000313" key="5">
    <source>
        <dbReference type="Proteomes" id="UP000061569"/>
    </source>
</evidence>
<reference evidence="4 5" key="1">
    <citation type="submission" date="2015-11" db="EMBL/GenBank/DDBJ databases">
        <title>Genome sequences of Lysobacter enzymogenes strain C3 and Lysobacter antibioticus ATCC 29479.</title>
        <authorList>
            <person name="Kobayashi D.Y."/>
        </authorList>
    </citation>
    <scope>NUCLEOTIDE SEQUENCE [LARGE SCALE GENOMIC DNA]</scope>
    <source>
        <strain evidence="4 5">C3</strain>
    </source>
</reference>
<dbReference type="InterPro" id="IPR044087">
    <property type="entry name" value="NahD-like"/>
</dbReference>
<dbReference type="InterPro" id="IPR051924">
    <property type="entry name" value="GST_Kappa/NadH"/>
</dbReference>
<dbReference type="GO" id="GO:0006749">
    <property type="term" value="P:glutathione metabolic process"/>
    <property type="evidence" value="ECO:0007669"/>
    <property type="project" value="TreeGrafter"/>
</dbReference>
<dbReference type="SUPFAM" id="SSF52833">
    <property type="entry name" value="Thioredoxin-like"/>
    <property type="match status" value="1"/>
</dbReference>
<gene>
    <name evidence="4" type="primary">nahD</name>
    <name evidence="4" type="ORF">GLE_1073</name>
</gene>
<dbReference type="PIRSF" id="PIRSF006386">
    <property type="entry name" value="HCCAis_GSTk"/>
    <property type="match status" value="1"/>
</dbReference>
<dbReference type="Pfam" id="PF01323">
    <property type="entry name" value="DSBA"/>
    <property type="match status" value="1"/>
</dbReference>
<proteinExistence type="inferred from homology"/>
<dbReference type="GO" id="GO:0004602">
    <property type="term" value="F:glutathione peroxidase activity"/>
    <property type="evidence" value="ECO:0007669"/>
    <property type="project" value="TreeGrafter"/>
</dbReference>
<dbReference type="PANTHER" id="PTHR42943:SF13">
    <property type="entry name" value="GLUTATHIONE S-TRANSFERASE KAPPA-RELATED"/>
    <property type="match status" value="1"/>
</dbReference>